<organism evidence="1 2">
    <name type="scientific">Desulfomicrobium apsheronum</name>
    <dbReference type="NCBI Taxonomy" id="52560"/>
    <lineage>
        <taxon>Bacteria</taxon>
        <taxon>Pseudomonadati</taxon>
        <taxon>Thermodesulfobacteriota</taxon>
        <taxon>Desulfovibrionia</taxon>
        <taxon>Desulfovibrionales</taxon>
        <taxon>Desulfomicrobiaceae</taxon>
        <taxon>Desulfomicrobium</taxon>
    </lineage>
</organism>
<protein>
    <recommendedName>
        <fullName evidence="3">Zinc-or iron-chelating domain-containing protein</fullName>
    </recommendedName>
</protein>
<gene>
    <name evidence="1" type="ORF">SAMN04488082_11376</name>
</gene>
<dbReference type="PANTHER" id="PTHR35866:SF1">
    <property type="entry name" value="YKGJ FAMILY CYSTEINE CLUSTER PROTEIN"/>
    <property type="match status" value="1"/>
</dbReference>
<dbReference type="AlphaFoldDB" id="A0A1I3WL79"/>
<dbReference type="Pfam" id="PF03692">
    <property type="entry name" value="CxxCxxCC"/>
    <property type="match status" value="1"/>
</dbReference>
<evidence type="ECO:0008006" key="3">
    <source>
        <dbReference type="Google" id="ProtNLM"/>
    </source>
</evidence>
<dbReference type="PANTHER" id="PTHR35866">
    <property type="entry name" value="PUTATIVE-RELATED"/>
    <property type="match status" value="1"/>
</dbReference>
<accession>A0A1I3WL79</accession>
<dbReference type="InterPro" id="IPR005358">
    <property type="entry name" value="Puta_zinc/iron-chelating_dom"/>
</dbReference>
<reference evidence="2" key="1">
    <citation type="submission" date="2016-10" db="EMBL/GenBank/DDBJ databases">
        <authorList>
            <person name="Varghese N."/>
            <person name="Submissions S."/>
        </authorList>
    </citation>
    <scope>NUCLEOTIDE SEQUENCE [LARGE SCALE GENOMIC DNA]</scope>
    <source>
        <strain evidence="2">DSM 5918</strain>
    </source>
</reference>
<keyword evidence="2" id="KW-1185">Reference proteome</keyword>
<dbReference type="Proteomes" id="UP000198635">
    <property type="component" value="Unassembled WGS sequence"/>
</dbReference>
<dbReference type="STRING" id="52560.SAMN04488082_11376"/>
<dbReference type="EMBL" id="FORX01000013">
    <property type="protein sequence ID" value="SFK07627.1"/>
    <property type="molecule type" value="Genomic_DNA"/>
</dbReference>
<name>A0A1I3WL79_9BACT</name>
<evidence type="ECO:0000313" key="2">
    <source>
        <dbReference type="Proteomes" id="UP000198635"/>
    </source>
</evidence>
<proteinExistence type="predicted"/>
<sequence length="152" mass="16956">MTESVFDCRMCGHCCQGQGGIVASAPERERLAAHLGMAVEEFCSRYTEPQGKKLVLRCGEDGYCVFFDPKTACTVHPAKPDVCRAWPFFRGNLVDPVSWELAQEYCPGIRPECGHTEFARLGIAYVRDNHLAKTGREDEANALRIADLMDKI</sequence>
<dbReference type="OrthoDB" id="9810361at2"/>
<dbReference type="RefSeq" id="WP_092376273.1">
    <property type="nucleotide sequence ID" value="NZ_FORX01000013.1"/>
</dbReference>
<evidence type="ECO:0000313" key="1">
    <source>
        <dbReference type="EMBL" id="SFK07627.1"/>
    </source>
</evidence>